<organism evidence="1 2">
    <name type="scientific">Molorchus minor</name>
    <dbReference type="NCBI Taxonomy" id="1323400"/>
    <lineage>
        <taxon>Eukaryota</taxon>
        <taxon>Metazoa</taxon>
        <taxon>Ecdysozoa</taxon>
        <taxon>Arthropoda</taxon>
        <taxon>Hexapoda</taxon>
        <taxon>Insecta</taxon>
        <taxon>Pterygota</taxon>
        <taxon>Neoptera</taxon>
        <taxon>Endopterygota</taxon>
        <taxon>Coleoptera</taxon>
        <taxon>Polyphaga</taxon>
        <taxon>Cucujiformia</taxon>
        <taxon>Chrysomeloidea</taxon>
        <taxon>Cerambycidae</taxon>
        <taxon>Lamiinae</taxon>
        <taxon>Monochamini</taxon>
        <taxon>Molorchus</taxon>
    </lineage>
</organism>
<keyword evidence="2" id="KW-1185">Reference proteome</keyword>
<evidence type="ECO:0000313" key="1">
    <source>
        <dbReference type="EMBL" id="KAJ8973752.1"/>
    </source>
</evidence>
<name>A0ABQ9J747_9CUCU</name>
<comment type="caution">
    <text evidence="1">The sequence shown here is derived from an EMBL/GenBank/DDBJ whole genome shotgun (WGS) entry which is preliminary data.</text>
</comment>
<proteinExistence type="predicted"/>
<evidence type="ECO:0000313" key="2">
    <source>
        <dbReference type="Proteomes" id="UP001162164"/>
    </source>
</evidence>
<dbReference type="EMBL" id="JAPWTJ010001121">
    <property type="protein sequence ID" value="KAJ8973752.1"/>
    <property type="molecule type" value="Genomic_DNA"/>
</dbReference>
<protein>
    <submittedName>
        <fullName evidence="1">Uncharacterized protein</fullName>
    </submittedName>
</protein>
<sequence length="83" mass="9585">MWDYRVKETIIDPVDYSYNTHVTSPTTPKKANAMDNVKEKPDGPSLKEIKRKMTRSSRLAELKASIGRFQEGAIKLKEIEKKF</sequence>
<reference evidence="1" key="1">
    <citation type="journal article" date="2023" name="Insect Mol. Biol.">
        <title>Genome sequencing provides insights into the evolution of gene families encoding plant cell wall-degrading enzymes in longhorned beetles.</title>
        <authorList>
            <person name="Shin N.R."/>
            <person name="Okamura Y."/>
            <person name="Kirsch R."/>
            <person name="Pauchet Y."/>
        </authorList>
    </citation>
    <scope>NUCLEOTIDE SEQUENCE</scope>
    <source>
        <strain evidence="1">MMC_N1</strain>
    </source>
</reference>
<dbReference type="Proteomes" id="UP001162164">
    <property type="component" value="Unassembled WGS sequence"/>
</dbReference>
<gene>
    <name evidence="1" type="ORF">NQ317_018339</name>
</gene>
<accession>A0ABQ9J747</accession>